<evidence type="ECO:0000313" key="2">
    <source>
        <dbReference type="Proteomes" id="UP001231649"/>
    </source>
</evidence>
<dbReference type="EMBL" id="CM056778">
    <property type="protein sequence ID" value="KAJ8736394.1"/>
    <property type="molecule type" value="Genomic_DNA"/>
</dbReference>
<gene>
    <name evidence="1" type="ORF">PYW08_007050</name>
</gene>
<comment type="caution">
    <text evidence="1">The sequence shown here is derived from an EMBL/GenBank/DDBJ whole genome shotgun (WGS) entry which is preliminary data.</text>
</comment>
<sequence>MESKHKTKKLKNSKFPDTPLAFYIKLFCKKKGSSQSKYHSNLIEATKSWLSLTEEEKQQVNESYKEQQHKFKQLCFDQLKNAEAFMKAKDPVGSKDVELNTTSSGTKEPEQSTTEVTLQSQTEPIQAHHIENDVEINLSNDVEMNLSNDIEMNLCNDGELETVIAPQHDQEGETTEETIQHNVEETPKTIIVEPSPPTLKSGKDLFYMLNPAGGAETVSWKELQTSEQNQYKRAVSLLKSDYIIKYRQYLESLTPRELYDYYNKTLF</sequence>
<name>A0ACC2R8K8_9NEOP</name>
<keyword evidence="2" id="KW-1185">Reference proteome</keyword>
<evidence type="ECO:0000313" key="1">
    <source>
        <dbReference type="EMBL" id="KAJ8736394.1"/>
    </source>
</evidence>
<protein>
    <submittedName>
        <fullName evidence="1">Uncharacterized protein</fullName>
    </submittedName>
</protein>
<dbReference type="Proteomes" id="UP001231649">
    <property type="component" value="Chromosome 2"/>
</dbReference>
<proteinExistence type="predicted"/>
<accession>A0ACC2R8K8</accession>
<reference evidence="1" key="1">
    <citation type="submission" date="2023-03" db="EMBL/GenBank/DDBJ databases">
        <title>Chromosome-level genomes of two armyworms, Mythimna separata and Mythimna loreyi, provide insights into the biosynthesis and reception of sex pheromones.</title>
        <authorList>
            <person name="Zhao H."/>
        </authorList>
    </citation>
    <scope>NUCLEOTIDE SEQUENCE</scope>
    <source>
        <strain evidence="1">BeijingLab</strain>
    </source>
</reference>
<organism evidence="1 2">
    <name type="scientific">Mythimna loreyi</name>
    <dbReference type="NCBI Taxonomy" id="667449"/>
    <lineage>
        <taxon>Eukaryota</taxon>
        <taxon>Metazoa</taxon>
        <taxon>Ecdysozoa</taxon>
        <taxon>Arthropoda</taxon>
        <taxon>Hexapoda</taxon>
        <taxon>Insecta</taxon>
        <taxon>Pterygota</taxon>
        <taxon>Neoptera</taxon>
        <taxon>Endopterygota</taxon>
        <taxon>Lepidoptera</taxon>
        <taxon>Glossata</taxon>
        <taxon>Ditrysia</taxon>
        <taxon>Noctuoidea</taxon>
        <taxon>Noctuidae</taxon>
        <taxon>Noctuinae</taxon>
        <taxon>Hadenini</taxon>
        <taxon>Mythimna</taxon>
    </lineage>
</organism>